<name>A0ABP9GWH5_9ACTN</name>
<gene>
    <name evidence="1" type="ORF">GCM10023224_45360</name>
</gene>
<evidence type="ECO:0000313" key="2">
    <source>
        <dbReference type="Proteomes" id="UP001499993"/>
    </source>
</evidence>
<sequence length="145" mass="14849">MIIPSTEIGNCAARHVGSPWRSANSNMWAKDTVAALSASTTTAVIVIQWGQRGDLMPHHHHSRLGAAMALGNTGGQTGPAGVMLPGCSDREVALPSPHLRTAATGWSCEGSSWTAIPYAFGDGGPQPGSPPTACAATDGHGRLLV</sequence>
<evidence type="ECO:0000313" key="1">
    <source>
        <dbReference type="EMBL" id="GAA4954820.1"/>
    </source>
</evidence>
<reference evidence="2" key="1">
    <citation type="journal article" date="2019" name="Int. J. Syst. Evol. Microbiol.">
        <title>The Global Catalogue of Microorganisms (GCM) 10K type strain sequencing project: providing services to taxonomists for standard genome sequencing and annotation.</title>
        <authorList>
            <consortium name="The Broad Institute Genomics Platform"/>
            <consortium name="The Broad Institute Genome Sequencing Center for Infectious Disease"/>
            <person name="Wu L."/>
            <person name="Ma J."/>
        </authorList>
    </citation>
    <scope>NUCLEOTIDE SEQUENCE [LARGE SCALE GENOMIC DNA]</scope>
    <source>
        <strain evidence="2">JCM 18123</strain>
    </source>
</reference>
<organism evidence="1 2">
    <name type="scientific">Streptomonospora halophila</name>
    <dbReference type="NCBI Taxonomy" id="427369"/>
    <lineage>
        <taxon>Bacteria</taxon>
        <taxon>Bacillati</taxon>
        <taxon>Actinomycetota</taxon>
        <taxon>Actinomycetes</taxon>
        <taxon>Streptosporangiales</taxon>
        <taxon>Nocardiopsidaceae</taxon>
        <taxon>Streptomonospora</taxon>
    </lineage>
</organism>
<dbReference type="Proteomes" id="UP001499993">
    <property type="component" value="Unassembled WGS sequence"/>
</dbReference>
<proteinExistence type="predicted"/>
<protein>
    <submittedName>
        <fullName evidence="1">Uncharacterized protein</fullName>
    </submittedName>
</protein>
<keyword evidence="2" id="KW-1185">Reference proteome</keyword>
<comment type="caution">
    <text evidence="1">The sequence shown here is derived from an EMBL/GenBank/DDBJ whole genome shotgun (WGS) entry which is preliminary data.</text>
</comment>
<accession>A0ABP9GWH5</accession>
<dbReference type="EMBL" id="BAABIK010000034">
    <property type="protein sequence ID" value="GAA4954820.1"/>
    <property type="molecule type" value="Genomic_DNA"/>
</dbReference>